<dbReference type="Proteomes" id="UP001601303">
    <property type="component" value="Unassembled WGS sequence"/>
</dbReference>
<comment type="caution">
    <text evidence="3">The sequence shown here is derived from an EMBL/GenBank/DDBJ whole genome shotgun (WGS) entry which is preliminary data.</text>
</comment>
<organism evidence="3 4">
    <name type="scientific">Streptomyces hokutonensis</name>
    <dbReference type="NCBI Taxonomy" id="1306990"/>
    <lineage>
        <taxon>Bacteria</taxon>
        <taxon>Bacillati</taxon>
        <taxon>Actinomycetota</taxon>
        <taxon>Actinomycetes</taxon>
        <taxon>Kitasatosporales</taxon>
        <taxon>Streptomycetaceae</taxon>
        <taxon>Streptomyces</taxon>
    </lineage>
</organism>
<dbReference type="PANTHER" id="PTHR42879:SF2">
    <property type="entry name" value="3-OXOACYL-[ACYL-CARRIER-PROTEIN] REDUCTASE FABG"/>
    <property type="match status" value="1"/>
</dbReference>
<dbReference type="PRINTS" id="PR00081">
    <property type="entry name" value="GDHRDH"/>
</dbReference>
<sequence>MAAPQPSTDPIRPTAERRVALVTGAARGIGAAIATELHRLGLRVALLDRDDTGARALAKALDPDGDSAMAVRADVGDPEETENAVRAVSSAWHSPDVLVNNAARTAPGSVWDVELDEWDALMATNLRSVLVLTRLCAPPMRERGWGRVVNLASLAGQQGGLVAGPHYAAAKAGVLVLTKIFAQELAPHGVTVNAVAPAAVRTPVMDELPAEALRRAADRIPVGRFGRPDEVAALVGHLAGDDSGYITGATLDVNGGSFMR</sequence>
<comment type="similarity">
    <text evidence="1">Belongs to the short-chain dehydrogenases/reductases (SDR) family.</text>
</comment>
<dbReference type="InterPro" id="IPR036291">
    <property type="entry name" value="NAD(P)-bd_dom_sf"/>
</dbReference>
<dbReference type="PROSITE" id="PS00061">
    <property type="entry name" value="ADH_SHORT"/>
    <property type="match status" value="1"/>
</dbReference>
<evidence type="ECO:0000256" key="1">
    <source>
        <dbReference type="ARBA" id="ARBA00006484"/>
    </source>
</evidence>
<dbReference type="InterPro" id="IPR050259">
    <property type="entry name" value="SDR"/>
</dbReference>
<dbReference type="RefSeq" id="WP_388115103.1">
    <property type="nucleotide sequence ID" value="NZ_JBIAHM010000027.1"/>
</dbReference>
<dbReference type="InterPro" id="IPR002347">
    <property type="entry name" value="SDR_fam"/>
</dbReference>
<dbReference type="SUPFAM" id="SSF51735">
    <property type="entry name" value="NAD(P)-binding Rossmann-fold domains"/>
    <property type="match status" value="1"/>
</dbReference>
<dbReference type="EMBL" id="JBIAHM010000027">
    <property type="protein sequence ID" value="MFE9606443.1"/>
    <property type="molecule type" value="Genomic_DNA"/>
</dbReference>
<dbReference type="InterPro" id="IPR057326">
    <property type="entry name" value="KR_dom"/>
</dbReference>
<name>A0ABW6MLX8_9ACTN</name>
<protein>
    <submittedName>
        <fullName evidence="3">SDR family oxidoreductase</fullName>
    </submittedName>
</protein>
<keyword evidence="4" id="KW-1185">Reference proteome</keyword>
<dbReference type="PANTHER" id="PTHR42879">
    <property type="entry name" value="3-OXOACYL-(ACYL-CARRIER-PROTEIN) REDUCTASE"/>
    <property type="match status" value="1"/>
</dbReference>
<evidence type="ECO:0000313" key="4">
    <source>
        <dbReference type="Proteomes" id="UP001601303"/>
    </source>
</evidence>
<proteinExistence type="inferred from homology"/>
<reference evidence="3 4" key="1">
    <citation type="submission" date="2024-10" db="EMBL/GenBank/DDBJ databases">
        <title>The Natural Products Discovery Center: Release of the First 8490 Sequenced Strains for Exploring Actinobacteria Biosynthetic Diversity.</title>
        <authorList>
            <person name="Kalkreuter E."/>
            <person name="Kautsar S.A."/>
            <person name="Yang D."/>
            <person name="Bader C.D."/>
            <person name="Teijaro C.N."/>
            <person name="Fluegel L."/>
            <person name="Davis C.M."/>
            <person name="Simpson J.R."/>
            <person name="Lauterbach L."/>
            <person name="Steele A.D."/>
            <person name="Gui C."/>
            <person name="Meng S."/>
            <person name="Li G."/>
            <person name="Viehrig K."/>
            <person name="Ye F."/>
            <person name="Su P."/>
            <person name="Kiefer A.F."/>
            <person name="Nichols A."/>
            <person name="Cepeda A.J."/>
            <person name="Yan W."/>
            <person name="Fan B."/>
            <person name="Jiang Y."/>
            <person name="Adhikari A."/>
            <person name="Zheng C.-J."/>
            <person name="Schuster L."/>
            <person name="Cowan T.M."/>
            <person name="Smanski M.J."/>
            <person name="Chevrette M.G."/>
            <person name="De Carvalho L.P.S."/>
            <person name="Shen B."/>
        </authorList>
    </citation>
    <scope>NUCLEOTIDE SEQUENCE [LARGE SCALE GENOMIC DNA]</scope>
    <source>
        <strain evidence="3 4">NPDC006488</strain>
    </source>
</reference>
<feature type="domain" description="Ketoreductase" evidence="2">
    <location>
        <begin position="18"/>
        <end position="198"/>
    </location>
</feature>
<dbReference type="SMART" id="SM00822">
    <property type="entry name" value="PKS_KR"/>
    <property type="match status" value="1"/>
</dbReference>
<dbReference type="InterPro" id="IPR020904">
    <property type="entry name" value="Sc_DH/Rdtase_CS"/>
</dbReference>
<dbReference type="Pfam" id="PF13561">
    <property type="entry name" value="adh_short_C2"/>
    <property type="match status" value="1"/>
</dbReference>
<evidence type="ECO:0000313" key="3">
    <source>
        <dbReference type="EMBL" id="MFE9606443.1"/>
    </source>
</evidence>
<dbReference type="PRINTS" id="PR00080">
    <property type="entry name" value="SDRFAMILY"/>
</dbReference>
<evidence type="ECO:0000259" key="2">
    <source>
        <dbReference type="SMART" id="SM00822"/>
    </source>
</evidence>
<dbReference type="Gene3D" id="3.40.50.720">
    <property type="entry name" value="NAD(P)-binding Rossmann-like Domain"/>
    <property type="match status" value="1"/>
</dbReference>
<gene>
    <name evidence="3" type="ORF">ACFYNQ_48880</name>
</gene>
<accession>A0ABW6MLX8</accession>